<dbReference type="InterPro" id="IPR050964">
    <property type="entry name" value="Striated_Muscle_Regulatory"/>
</dbReference>
<feature type="compositionally biased region" description="Pro residues" evidence="2">
    <location>
        <begin position="1"/>
        <end position="24"/>
    </location>
</feature>
<evidence type="ECO:0000256" key="1">
    <source>
        <dbReference type="ARBA" id="ARBA00022737"/>
    </source>
</evidence>
<dbReference type="Pfam" id="PF00041">
    <property type="entry name" value="fn3"/>
    <property type="match status" value="1"/>
</dbReference>
<dbReference type="Proteomes" id="UP001642484">
    <property type="component" value="Unassembled WGS sequence"/>
</dbReference>
<dbReference type="CDD" id="cd00063">
    <property type="entry name" value="FN3"/>
    <property type="match status" value="2"/>
</dbReference>
<feature type="region of interest" description="Disordered" evidence="2">
    <location>
        <begin position="1"/>
        <end position="62"/>
    </location>
</feature>
<organism evidence="4 5">
    <name type="scientific">Durusdinium trenchii</name>
    <dbReference type="NCBI Taxonomy" id="1381693"/>
    <lineage>
        <taxon>Eukaryota</taxon>
        <taxon>Sar</taxon>
        <taxon>Alveolata</taxon>
        <taxon>Dinophyceae</taxon>
        <taxon>Suessiales</taxon>
        <taxon>Symbiodiniaceae</taxon>
        <taxon>Durusdinium</taxon>
    </lineage>
</organism>
<feature type="compositionally biased region" description="Basic and acidic residues" evidence="2">
    <location>
        <begin position="34"/>
        <end position="44"/>
    </location>
</feature>
<dbReference type="SUPFAM" id="SSF49265">
    <property type="entry name" value="Fibronectin type III"/>
    <property type="match status" value="1"/>
</dbReference>
<dbReference type="InterPro" id="IPR003961">
    <property type="entry name" value="FN3_dom"/>
</dbReference>
<evidence type="ECO:0000256" key="2">
    <source>
        <dbReference type="SAM" id="MobiDB-lite"/>
    </source>
</evidence>
<dbReference type="InterPro" id="IPR036116">
    <property type="entry name" value="FN3_sf"/>
</dbReference>
<evidence type="ECO:0000259" key="3">
    <source>
        <dbReference type="PROSITE" id="PS50853"/>
    </source>
</evidence>
<evidence type="ECO:0000313" key="4">
    <source>
        <dbReference type="EMBL" id="CAK9071965.1"/>
    </source>
</evidence>
<dbReference type="SMART" id="SM00060">
    <property type="entry name" value="FN3"/>
    <property type="match status" value="2"/>
</dbReference>
<accession>A0ABP0P7D5</accession>
<protein>
    <recommendedName>
        <fullName evidence="3">Fibronectin type-III domain-containing protein</fullName>
    </recommendedName>
</protein>
<dbReference type="Gene3D" id="2.60.40.10">
    <property type="entry name" value="Immunoglobulins"/>
    <property type="match status" value="2"/>
</dbReference>
<proteinExistence type="predicted"/>
<keyword evidence="1" id="KW-0677">Repeat</keyword>
<feature type="domain" description="Fibronectin type-III" evidence="3">
    <location>
        <begin position="235"/>
        <end position="337"/>
    </location>
</feature>
<reference evidence="4 5" key="1">
    <citation type="submission" date="2024-02" db="EMBL/GenBank/DDBJ databases">
        <authorList>
            <person name="Chen Y."/>
            <person name="Shah S."/>
            <person name="Dougan E. K."/>
            <person name="Thang M."/>
            <person name="Chan C."/>
        </authorList>
    </citation>
    <scope>NUCLEOTIDE SEQUENCE [LARGE SCALE GENOMIC DNA]</scope>
</reference>
<evidence type="ECO:0000313" key="5">
    <source>
        <dbReference type="Proteomes" id="UP001642484"/>
    </source>
</evidence>
<keyword evidence="5" id="KW-1185">Reference proteome</keyword>
<dbReference type="PANTHER" id="PTHR13817:SF151">
    <property type="entry name" value="TITIN"/>
    <property type="match status" value="1"/>
</dbReference>
<dbReference type="EMBL" id="CAXAMN010022695">
    <property type="protein sequence ID" value="CAK9071965.1"/>
    <property type="molecule type" value="Genomic_DNA"/>
</dbReference>
<dbReference type="InterPro" id="IPR013783">
    <property type="entry name" value="Ig-like_fold"/>
</dbReference>
<dbReference type="PANTHER" id="PTHR13817">
    <property type="entry name" value="TITIN"/>
    <property type="match status" value="1"/>
</dbReference>
<sequence length="658" mass="73678">MRPPQTMPPPQTVPPQQTVPPPQSMPVLPEPDDDHVPIPHRIEDMGDGLSRAPPKSSEKPPAWHEIEARPHLIEVELEELELHPDAPDLKPGWFESLKYFVSLHPRSEEPDHIPLPRDPPLQSVEGHYLVSQAQRAYEPGLQVGDGIRQNLVASFEESMSLPMEKLDHYLVAYVWATKTGLMGAQNTTLVGRALAPLQEFKLQRKTTTWGIFDILEGHRVAEMRLRYHACTTPAAIEEPHVADVQQTEVTVRWAPPKNDHGAQVIGYRISILLDPKPNEPPQWYTLCECTSGKNPVYVVANLKGNTAYLLDIRAVNKVGYGDAYEYQITTAPVTPDPPGKPWIEEARDGCLNVAWSSPENDGGMPITAYRIRMRKILGASRWNPFGPGEAAASWVEMGSVAAAGDAAMYNAWVGPLEAGACDWDEHRGKRAGARVAIRNDPGGFVVENIEEGFNTGRGEYRFQIAALNKLGESKPTRVAVTASVKRMDDLDEPVTFVATRLCRREAMRRAIRAVLPRGELLTVQSDDRHPAGDRRETAWSSWLALTVLHAEEEQLALPEIRKAELVIMKESMQAFHWPSEQIGERSGERVRAGKRAAKFIACGSAEPTWRSQIDLQTYPLSRYWYRFFQGHVLFSRVLEVTSKYLPRGLVLDEDTKKG</sequence>
<dbReference type="PROSITE" id="PS50853">
    <property type="entry name" value="FN3"/>
    <property type="match status" value="1"/>
</dbReference>
<name>A0ABP0P7D5_9DINO</name>
<comment type="caution">
    <text evidence="4">The sequence shown here is derived from an EMBL/GenBank/DDBJ whole genome shotgun (WGS) entry which is preliminary data.</text>
</comment>
<gene>
    <name evidence="4" type="ORF">CCMP2556_LOCUS35393</name>
</gene>